<evidence type="ECO:0000256" key="1">
    <source>
        <dbReference type="ARBA" id="ARBA00022763"/>
    </source>
</evidence>
<organism evidence="3 4">
    <name type="scientific">Cryobacterium gelidum</name>
    <dbReference type="NCBI Taxonomy" id="1259164"/>
    <lineage>
        <taxon>Bacteria</taxon>
        <taxon>Bacillati</taxon>
        <taxon>Actinomycetota</taxon>
        <taxon>Actinomycetes</taxon>
        <taxon>Micrococcales</taxon>
        <taxon>Microbacteriaceae</taxon>
        <taxon>Cryobacterium</taxon>
    </lineage>
</organism>
<dbReference type="Pfam" id="PF01035">
    <property type="entry name" value="DNA_binding_1"/>
    <property type="match status" value="1"/>
</dbReference>
<dbReference type="InterPro" id="IPR036388">
    <property type="entry name" value="WH-like_DNA-bd_sf"/>
</dbReference>
<reference evidence="3 4" key="1">
    <citation type="submission" date="2019-03" db="EMBL/GenBank/DDBJ databases">
        <title>Genomics of glacier-inhabiting Cryobacterium strains.</title>
        <authorList>
            <person name="Liu Q."/>
            <person name="Xin Y.-H."/>
        </authorList>
    </citation>
    <scope>NUCLEOTIDE SEQUENCE [LARGE SCALE GENOMIC DNA]</scope>
    <source>
        <strain evidence="3 4">Hz16</strain>
    </source>
</reference>
<accession>A0A4V3IU33</accession>
<dbReference type="InterPro" id="IPR036217">
    <property type="entry name" value="MethylDNA_cys_MeTrfase_DNAb"/>
</dbReference>
<proteinExistence type="predicted"/>
<dbReference type="PANTHER" id="PTHR42942:SF1">
    <property type="entry name" value="ALKYLTRANSFERASE-LIKE PROTEIN 1"/>
    <property type="match status" value="1"/>
</dbReference>
<gene>
    <name evidence="3" type="ORF">E3T50_10845</name>
</gene>
<dbReference type="GO" id="GO:0003824">
    <property type="term" value="F:catalytic activity"/>
    <property type="evidence" value="ECO:0007669"/>
    <property type="project" value="InterPro"/>
</dbReference>
<evidence type="ECO:0000259" key="2">
    <source>
        <dbReference type="Pfam" id="PF01035"/>
    </source>
</evidence>
<dbReference type="InterPro" id="IPR052520">
    <property type="entry name" value="ATL_DNA_repair"/>
</dbReference>
<dbReference type="AlphaFoldDB" id="A0A4V3IU33"/>
<keyword evidence="1" id="KW-0227">DNA damage</keyword>
<dbReference type="Proteomes" id="UP000297983">
    <property type="component" value="Unassembled WGS sequence"/>
</dbReference>
<keyword evidence="4" id="KW-1185">Reference proteome</keyword>
<name>A0A4V3IU33_9MICO</name>
<keyword evidence="3" id="KW-0238">DNA-binding</keyword>
<dbReference type="CDD" id="cd06445">
    <property type="entry name" value="ATase"/>
    <property type="match status" value="1"/>
</dbReference>
<dbReference type="EMBL" id="SOHL01000016">
    <property type="protein sequence ID" value="TFD70345.1"/>
    <property type="molecule type" value="Genomic_DNA"/>
</dbReference>
<dbReference type="GO" id="GO:0006281">
    <property type="term" value="P:DNA repair"/>
    <property type="evidence" value="ECO:0007669"/>
    <property type="project" value="InterPro"/>
</dbReference>
<sequence length="127" mass="13452">MTTTEPDDFVSRVLGVVDSIPPGRVMTYGGVAAQLGSRAARAVGQVMARYGFEVAWWRVIRAGGHPPIGHEAEALPHYRAENTPLLASPTDTAAAISRAATTLAADTSAADTAYRVDYAAARWSPRV</sequence>
<dbReference type="Gene3D" id="1.10.10.10">
    <property type="entry name" value="Winged helix-like DNA-binding domain superfamily/Winged helix DNA-binding domain"/>
    <property type="match status" value="1"/>
</dbReference>
<feature type="domain" description="Methylated-DNA-[protein]-cysteine S-methyltransferase DNA binding" evidence="2">
    <location>
        <begin position="8"/>
        <end position="65"/>
    </location>
</feature>
<comment type="caution">
    <text evidence="3">The sequence shown here is derived from an EMBL/GenBank/DDBJ whole genome shotgun (WGS) entry which is preliminary data.</text>
</comment>
<dbReference type="GO" id="GO:0003677">
    <property type="term" value="F:DNA binding"/>
    <property type="evidence" value="ECO:0007669"/>
    <property type="project" value="UniProtKB-KW"/>
</dbReference>
<dbReference type="RefSeq" id="WP_134551821.1">
    <property type="nucleotide sequence ID" value="NZ_SOHL01000016.1"/>
</dbReference>
<dbReference type="PANTHER" id="PTHR42942">
    <property type="entry name" value="6-O-METHYLGUANINE DNA METHYLTRANSFERASE"/>
    <property type="match status" value="1"/>
</dbReference>
<dbReference type="InterPro" id="IPR014048">
    <property type="entry name" value="MethylDNA_cys_MeTrfase_DNA-bd"/>
</dbReference>
<protein>
    <submittedName>
        <fullName evidence="3">DNA-binding protein</fullName>
    </submittedName>
</protein>
<dbReference type="SUPFAM" id="SSF46767">
    <property type="entry name" value="Methylated DNA-protein cysteine methyltransferase, C-terminal domain"/>
    <property type="match status" value="1"/>
</dbReference>
<evidence type="ECO:0000313" key="4">
    <source>
        <dbReference type="Proteomes" id="UP000297983"/>
    </source>
</evidence>
<evidence type="ECO:0000313" key="3">
    <source>
        <dbReference type="EMBL" id="TFD70345.1"/>
    </source>
</evidence>